<evidence type="ECO:0000313" key="5">
    <source>
        <dbReference type="Proteomes" id="UP000033567"/>
    </source>
</evidence>
<evidence type="ECO:0000256" key="1">
    <source>
        <dbReference type="ARBA" id="ARBA00007665"/>
    </source>
</evidence>
<dbReference type="PANTHER" id="PTHR16301">
    <property type="entry name" value="IMPACT-RELATED"/>
    <property type="match status" value="1"/>
</dbReference>
<evidence type="ECO:0000313" key="4">
    <source>
        <dbReference type="EMBL" id="KJY50605.1"/>
    </source>
</evidence>
<dbReference type="Pfam" id="PF09186">
    <property type="entry name" value="DUF1949"/>
    <property type="match status" value="1"/>
</dbReference>
<dbReference type="GO" id="GO:0005737">
    <property type="term" value="C:cytoplasm"/>
    <property type="evidence" value="ECO:0007669"/>
    <property type="project" value="TreeGrafter"/>
</dbReference>
<dbReference type="EMBL" id="JWMF01000007">
    <property type="protein sequence ID" value="KJY50605.1"/>
    <property type="molecule type" value="Genomic_DNA"/>
</dbReference>
<dbReference type="InterPro" id="IPR035647">
    <property type="entry name" value="EFG_III/V"/>
</dbReference>
<dbReference type="Proteomes" id="UP000033567">
    <property type="component" value="Unassembled WGS sequence"/>
</dbReference>
<organism evidence="4 5">
    <name type="scientific">Bifidobacterium mellis</name>
    <dbReference type="NCBI Taxonomy" id="1293823"/>
    <lineage>
        <taxon>Bacteria</taxon>
        <taxon>Bacillati</taxon>
        <taxon>Actinomycetota</taxon>
        <taxon>Actinomycetes</taxon>
        <taxon>Bifidobacteriales</taxon>
        <taxon>Bifidobacteriaceae</taxon>
        <taxon>Bifidobacterium</taxon>
    </lineage>
</organism>
<dbReference type="InterPro" id="IPR036956">
    <property type="entry name" value="Impact_N_sf"/>
</dbReference>
<dbReference type="PATRIC" id="fig|1684.5.peg.1361"/>
<comment type="caution">
    <text evidence="4">The sequence shown here is derived from an EMBL/GenBank/DDBJ whole genome shotgun (WGS) entry which is preliminary data.</text>
</comment>
<feature type="domain" description="Impact N-terminal" evidence="2">
    <location>
        <begin position="19"/>
        <end position="125"/>
    </location>
</feature>
<dbReference type="InterPro" id="IPR015269">
    <property type="entry name" value="UPF0029_Impact_C"/>
</dbReference>
<feature type="domain" description="UPF0029" evidence="3">
    <location>
        <begin position="141"/>
        <end position="196"/>
    </location>
</feature>
<dbReference type="Gene3D" id="3.30.230.30">
    <property type="entry name" value="Impact, N-terminal domain"/>
    <property type="match status" value="1"/>
</dbReference>
<accession>A0A0F4KW52</accession>
<evidence type="ECO:0000259" key="2">
    <source>
        <dbReference type="Pfam" id="PF01205"/>
    </source>
</evidence>
<evidence type="ECO:0000259" key="3">
    <source>
        <dbReference type="Pfam" id="PF09186"/>
    </source>
</evidence>
<gene>
    <name evidence="4" type="ORF">JF70_13030</name>
</gene>
<protein>
    <recommendedName>
        <fullName evidence="6">YigZ family protein</fullName>
    </recommendedName>
</protein>
<dbReference type="InterPro" id="IPR020568">
    <property type="entry name" value="Ribosomal_Su5_D2-typ_SF"/>
</dbReference>
<name>A0A0F4KW52_9BIFI</name>
<dbReference type="SUPFAM" id="SSF54980">
    <property type="entry name" value="EF-G C-terminal domain-like"/>
    <property type="match status" value="1"/>
</dbReference>
<proteinExistence type="inferred from homology"/>
<dbReference type="PANTHER" id="PTHR16301:SF20">
    <property type="entry name" value="IMPACT FAMILY MEMBER YIGZ"/>
    <property type="match status" value="1"/>
</dbReference>
<dbReference type="SUPFAM" id="SSF54211">
    <property type="entry name" value="Ribosomal protein S5 domain 2-like"/>
    <property type="match status" value="1"/>
</dbReference>
<dbReference type="InterPro" id="IPR023582">
    <property type="entry name" value="Impact"/>
</dbReference>
<keyword evidence="5" id="KW-1185">Reference proteome</keyword>
<sequence length="220" mass="24026">MLTILDTPQKPATGSLTERRSEFIGQACHVEDQEAAMAFVQEVRLQHPKARHVCHCAIWGPEGRTSERMSDDGEPSGTAGKPILEVMRRQGLTDCVLTVTRYFGGILLGSGGLIRAYSSAASLALKAARSARVLPTQRFTIAVDYPEYEPLRRLIRNSGGHVETEEFTDRVRLTYDLEPAAVPAFHGRLDDLLQGRAQPSTLGEGRRLIPLSGNKASSAS</sequence>
<dbReference type="Gene3D" id="3.30.70.240">
    <property type="match status" value="1"/>
</dbReference>
<evidence type="ECO:0008006" key="6">
    <source>
        <dbReference type="Google" id="ProtNLM"/>
    </source>
</evidence>
<dbReference type="GO" id="GO:0006446">
    <property type="term" value="P:regulation of translational initiation"/>
    <property type="evidence" value="ECO:0007669"/>
    <property type="project" value="TreeGrafter"/>
</dbReference>
<comment type="similarity">
    <text evidence="1">Belongs to the IMPACT family.</text>
</comment>
<dbReference type="RefSeq" id="WP_045935718.1">
    <property type="nucleotide sequence ID" value="NZ_KQ033885.1"/>
</dbReference>
<dbReference type="Pfam" id="PF01205">
    <property type="entry name" value="Impact_N"/>
    <property type="match status" value="1"/>
</dbReference>
<reference evidence="4 5" key="1">
    <citation type="submission" date="2014-12" db="EMBL/GenBank/DDBJ databases">
        <title>Comparative genomics of the lactic acid bacteria isolated from the honey bee gut.</title>
        <authorList>
            <person name="Ellegaard K.M."/>
            <person name="Tamarit D."/>
            <person name="Javelind E."/>
            <person name="Olofsson T."/>
            <person name="Andersson S.G."/>
            <person name="Vasquez A."/>
        </authorList>
    </citation>
    <scope>NUCLEOTIDE SEQUENCE [LARGE SCALE GENOMIC DNA]</scope>
    <source>
        <strain evidence="4 5">Bin7</strain>
    </source>
</reference>
<dbReference type="AlphaFoldDB" id="A0A0F4KW52"/>
<dbReference type="InterPro" id="IPR001498">
    <property type="entry name" value="Impact_N"/>
</dbReference>